<dbReference type="InterPro" id="IPR027304">
    <property type="entry name" value="Trigger_fact/SurA_dom_sf"/>
</dbReference>
<dbReference type="NCBIfam" id="TIGR02925">
    <property type="entry name" value="cis_trans_EpsD"/>
    <property type="match status" value="1"/>
</dbReference>
<keyword evidence="2" id="KW-0413">Isomerase</keyword>
<dbReference type="EMBL" id="CP001672">
    <property type="protein sequence ID" value="ACT48701.1"/>
    <property type="molecule type" value="Genomic_DNA"/>
</dbReference>
<dbReference type="KEGG" id="mmb:Mmol_1797"/>
<dbReference type="RefSeq" id="WP_015832736.1">
    <property type="nucleotide sequence ID" value="NC_012968.1"/>
</dbReference>
<accession>C6WXQ2</accession>
<protein>
    <submittedName>
        <fullName evidence="2">Peptidyl-prolyl cis-trans isomerase, EpsD family</fullName>
    </submittedName>
</protein>
<dbReference type="HOGENOM" id="CLU_065133_0_0_4"/>
<evidence type="ECO:0000313" key="2">
    <source>
        <dbReference type="EMBL" id="ACT48701.1"/>
    </source>
</evidence>
<feature type="region of interest" description="Disordered" evidence="1">
    <location>
        <begin position="298"/>
        <end position="338"/>
    </location>
</feature>
<reference evidence="3" key="1">
    <citation type="submission" date="2009-07" db="EMBL/GenBank/DDBJ databases">
        <title>Complete sequence of Methylotenera mobilis JLW8.</title>
        <authorList>
            <consortium name="US DOE Joint Genome Institute"/>
            <person name="Lucas S."/>
            <person name="Copeland A."/>
            <person name="Lapidus A."/>
            <person name="Glavina del Rio T."/>
            <person name="Tice H."/>
            <person name="Bruce D."/>
            <person name="Goodwin L."/>
            <person name="Pitluck S."/>
            <person name="LaButti K.M."/>
            <person name="Clum A."/>
            <person name="Larimer F."/>
            <person name="Land M."/>
            <person name="Hauser L."/>
            <person name="Kyrpides N."/>
            <person name="Mikhailova N."/>
            <person name="Kayluzhnaya M."/>
            <person name="Chistoserdova L."/>
        </authorList>
    </citation>
    <scope>NUCLEOTIDE SEQUENCE [LARGE SCALE GENOMIC DNA]</scope>
    <source>
        <strain evidence="3">JLW8 / ATCC BAA-1282 / DSM 17540</strain>
    </source>
</reference>
<organism evidence="2 3">
    <name type="scientific">Methylotenera mobilis (strain JLW8 / ATCC BAA-1282 / DSM 17540)</name>
    <dbReference type="NCBI Taxonomy" id="583345"/>
    <lineage>
        <taxon>Bacteria</taxon>
        <taxon>Pseudomonadati</taxon>
        <taxon>Pseudomonadota</taxon>
        <taxon>Betaproteobacteria</taxon>
        <taxon>Nitrosomonadales</taxon>
        <taxon>Methylophilaceae</taxon>
        <taxon>Methylotenera</taxon>
    </lineage>
</organism>
<dbReference type="Gene3D" id="1.10.8.1040">
    <property type="match status" value="1"/>
</dbReference>
<dbReference type="eggNOG" id="COG0760">
    <property type="taxonomic scope" value="Bacteria"/>
</dbReference>
<proteinExistence type="predicted"/>
<dbReference type="InterPro" id="IPR014274">
    <property type="entry name" value="PPIase_EpsD"/>
</dbReference>
<gene>
    <name evidence="2" type="ordered locus">Mmol_1797</name>
</gene>
<keyword evidence="3" id="KW-1185">Reference proteome</keyword>
<dbReference type="AlphaFoldDB" id="C6WXQ2"/>
<sequence length="338" mass="37250">MQELIEAKKQVLANMGSANIRMFALVVLVAMALQMTACNKKDNSAARASQTIARVNGDEITVHQVNNELQRANVKPEQQEAAAKQIVQALIDRQVLVQAAIDAKMDRNPRVVQAIESAKAQILAQAYIDEKLSQVAKVTVADIAQYKTTHADVFADRKMYLMDELSLPLDAYSAELNAVADKAKSMAEIMQWLDEHGVKYNHQQVAHASETLPSPLLAELSKMKLQDIIFIRARQGNVIAQILQIKNAPAADDDTKKQVEQLIIAEKRKAIIEAEMKRLHEAAKVIYLDRKFEPAALSDKPPAFKKPQIETAEAVSTPKSESATNKPAANIEKGLSGL</sequence>
<feature type="compositionally biased region" description="Polar residues" evidence="1">
    <location>
        <begin position="317"/>
        <end position="327"/>
    </location>
</feature>
<name>C6WXQ2_METML</name>
<dbReference type="Proteomes" id="UP000002742">
    <property type="component" value="Chromosome"/>
</dbReference>
<dbReference type="OrthoDB" id="5564407at2"/>
<dbReference type="GO" id="GO:0016853">
    <property type="term" value="F:isomerase activity"/>
    <property type="evidence" value="ECO:0007669"/>
    <property type="project" value="UniProtKB-KW"/>
</dbReference>
<evidence type="ECO:0000256" key="1">
    <source>
        <dbReference type="SAM" id="MobiDB-lite"/>
    </source>
</evidence>
<reference evidence="2 3" key="2">
    <citation type="journal article" date="2011" name="J. Bacteriol.">
        <title>Genomes of three methylotrophs from a single niche uncover genetic and metabolic divergence of Methylophilaceae.</title>
        <authorList>
            <person name="Lapidus A."/>
            <person name="Clum A."/>
            <person name="Labutti K."/>
            <person name="Kaluzhnaya M.G."/>
            <person name="Lim S."/>
            <person name="Beck D.A."/>
            <person name="Glavina Del Rio T."/>
            <person name="Nolan M."/>
            <person name="Mavromatis K."/>
            <person name="Huntemann M."/>
            <person name="Lucas S."/>
            <person name="Lidstrom M.E."/>
            <person name="Ivanova N."/>
            <person name="Chistoserdova L."/>
        </authorList>
    </citation>
    <scope>NUCLEOTIDE SEQUENCE [LARGE SCALE GENOMIC DNA]</scope>
    <source>
        <strain evidence="3">JLW8 / ATCC BAA-1282 / DSM 17540</strain>
    </source>
</reference>
<dbReference type="STRING" id="583345.Mmol_1797"/>
<evidence type="ECO:0000313" key="3">
    <source>
        <dbReference type="Proteomes" id="UP000002742"/>
    </source>
</evidence>
<dbReference type="SUPFAM" id="SSF109998">
    <property type="entry name" value="Triger factor/SurA peptide-binding domain-like"/>
    <property type="match status" value="1"/>
</dbReference>